<dbReference type="GO" id="GO:0009234">
    <property type="term" value="P:menaquinone biosynthetic process"/>
    <property type="evidence" value="ECO:0007669"/>
    <property type="project" value="UniProtKB-UniRule"/>
</dbReference>
<evidence type="ECO:0000313" key="9">
    <source>
        <dbReference type="Proteomes" id="UP000286288"/>
    </source>
</evidence>
<evidence type="ECO:0000259" key="7">
    <source>
        <dbReference type="SMART" id="SM00922"/>
    </source>
</evidence>
<dbReference type="SFLD" id="SFLDS00001">
    <property type="entry name" value="Enolase"/>
    <property type="match status" value="1"/>
</dbReference>
<dbReference type="InterPro" id="IPR029065">
    <property type="entry name" value="Enolase_C-like"/>
</dbReference>
<dbReference type="SUPFAM" id="SSF51604">
    <property type="entry name" value="Enolase C-terminal domain-like"/>
    <property type="match status" value="1"/>
</dbReference>
<comment type="caution">
    <text evidence="8">The sequence shown here is derived from an EMBL/GenBank/DDBJ whole genome shotgun (WGS) entry which is preliminary data.</text>
</comment>
<dbReference type="Gene3D" id="3.30.390.10">
    <property type="entry name" value="Enolase-like, N-terminal domain"/>
    <property type="match status" value="1"/>
</dbReference>
<dbReference type="UniPathway" id="UPA00079"/>
<organism evidence="8 9">
    <name type="scientific">Enterococcus casseliflavus</name>
    <name type="common">Enterococcus flavescens</name>
    <dbReference type="NCBI Taxonomy" id="37734"/>
    <lineage>
        <taxon>Bacteria</taxon>
        <taxon>Bacillati</taxon>
        <taxon>Bacillota</taxon>
        <taxon>Bacilli</taxon>
        <taxon>Lactobacillales</taxon>
        <taxon>Enterococcaceae</taxon>
        <taxon>Enterococcus</taxon>
    </lineage>
</organism>
<dbReference type="SUPFAM" id="SSF54826">
    <property type="entry name" value="Enolase N-terminal domain-like"/>
    <property type="match status" value="1"/>
</dbReference>
<dbReference type="PANTHER" id="PTHR48073">
    <property type="entry name" value="O-SUCCINYLBENZOATE SYNTHASE-RELATED"/>
    <property type="match status" value="1"/>
</dbReference>
<dbReference type="InterPro" id="IPR010197">
    <property type="entry name" value="OSBS/NAAAR"/>
</dbReference>
<reference evidence="8 9" key="1">
    <citation type="submission" date="2018-08" db="EMBL/GenBank/DDBJ databases">
        <title>A genome reference for cultivated species of the human gut microbiota.</title>
        <authorList>
            <person name="Zou Y."/>
            <person name="Xue W."/>
            <person name="Luo G."/>
        </authorList>
    </citation>
    <scope>NUCLEOTIDE SEQUENCE [LARGE SCALE GENOMIC DNA]</scope>
    <source>
        <strain evidence="8 9">AF48-16</strain>
    </source>
</reference>
<dbReference type="EC" id="4.2.1.113" evidence="5 6"/>
<gene>
    <name evidence="8" type="primary">menC</name>
    <name evidence="8" type="ORF">DW084_02425</name>
</gene>
<dbReference type="Proteomes" id="UP000286288">
    <property type="component" value="Unassembled WGS sequence"/>
</dbReference>
<dbReference type="InterPro" id="IPR013342">
    <property type="entry name" value="Mandelate_racemase_C"/>
</dbReference>
<dbReference type="NCBIfam" id="TIGR01928">
    <property type="entry name" value="menC_lowGC_arch"/>
    <property type="match status" value="1"/>
</dbReference>
<evidence type="ECO:0000256" key="2">
    <source>
        <dbReference type="ARBA" id="ARBA00022723"/>
    </source>
</evidence>
<dbReference type="GO" id="GO:0043748">
    <property type="term" value="F:O-succinylbenzoate synthase activity"/>
    <property type="evidence" value="ECO:0007669"/>
    <property type="project" value="UniProtKB-EC"/>
</dbReference>
<dbReference type="Pfam" id="PF13378">
    <property type="entry name" value="MR_MLE_C"/>
    <property type="match status" value="1"/>
</dbReference>
<evidence type="ECO:0000313" key="8">
    <source>
        <dbReference type="EMBL" id="RHK07993.1"/>
    </source>
</evidence>
<dbReference type="SFLD" id="SFLDG00180">
    <property type="entry name" value="muconate_cycloisomerase"/>
    <property type="match status" value="1"/>
</dbReference>
<dbReference type="InterPro" id="IPR029017">
    <property type="entry name" value="Enolase-like_N"/>
</dbReference>
<accession>A0A415EXK9</accession>
<sequence length="375" mass="41948">MKIEKIERIACRLPLKQPFVTSYGQLTEKAFDLYLVTTEDKTMGIGELVAFEQPDYIEETLFSARQVIETALIPLLIDQEIEHPQEVCQLFQTVQGNYMAKSALETAIWDLYGKQTHQSVKELYTATRPSVAVGVSLGIQDSVEKLVALVADYVAQGYQRIKLKIKPGQDLVPLRTIRQAFPELLLMADANGAYQSEPERILALDDLGLVMIEQPLKVRDLVGHSQLQRQMKTPLCLDEDIRTAEDVDTVAALDSCRAINLKIPRVGGITEALRILDRCQTHGLLVWLGGMFESGVGRAMNLQFASQDIFHFPGDLSASDRYFYDDVITQPATLHEGKLLVPDGKGFGITLAETKLSQYGQPKECIYSRKRSAKE</sequence>
<dbReference type="UniPathway" id="UPA01057">
    <property type="reaction ID" value="UER00165"/>
</dbReference>
<name>A0A415EXK9_ENTCA</name>
<evidence type="ECO:0000256" key="5">
    <source>
        <dbReference type="ARBA" id="ARBA00029491"/>
    </source>
</evidence>
<protein>
    <recommendedName>
        <fullName evidence="5 6">o-succinylbenzoate synthase</fullName>
        <ecNumber evidence="5 6">4.2.1.113</ecNumber>
    </recommendedName>
</protein>
<evidence type="ECO:0000256" key="1">
    <source>
        <dbReference type="ARBA" id="ARBA00001968"/>
    </source>
</evidence>
<dbReference type="SMART" id="SM00922">
    <property type="entry name" value="MR_MLE"/>
    <property type="match status" value="1"/>
</dbReference>
<evidence type="ECO:0000256" key="4">
    <source>
        <dbReference type="ARBA" id="ARBA00023239"/>
    </source>
</evidence>
<dbReference type="AlphaFoldDB" id="A0A415EXK9"/>
<dbReference type="InterPro" id="IPR013341">
    <property type="entry name" value="Mandelate_racemase_N_dom"/>
</dbReference>
<comment type="cofactor">
    <cofactor evidence="1">
        <name>a divalent metal cation</name>
        <dbReference type="ChEBI" id="CHEBI:60240"/>
    </cofactor>
</comment>
<dbReference type="EMBL" id="QRMZ01000002">
    <property type="protein sequence ID" value="RHK07993.1"/>
    <property type="molecule type" value="Genomic_DNA"/>
</dbReference>
<dbReference type="Pfam" id="PF02746">
    <property type="entry name" value="MR_MLE_N"/>
    <property type="match status" value="1"/>
</dbReference>
<dbReference type="GO" id="GO:0046872">
    <property type="term" value="F:metal ion binding"/>
    <property type="evidence" value="ECO:0007669"/>
    <property type="project" value="UniProtKB-KW"/>
</dbReference>
<dbReference type="PANTHER" id="PTHR48073:SF5">
    <property type="entry name" value="O-SUCCINYLBENZOATE SYNTHASE"/>
    <property type="match status" value="1"/>
</dbReference>
<keyword evidence="4 8" id="KW-0456">Lyase</keyword>
<dbReference type="Gene3D" id="3.20.20.120">
    <property type="entry name" value="Enolase-like C-terminal domain"/>
    <property type="match status" value="1"/>
</dbReference>
<keyword evidence="3" id="KW-0460">Magnesium</keyword>
<dbReference type="SFLD" id="SFLDF00009">
    <property type="entry name" value="o-succinylbenzoate_synthase"/>
    <property type="match status" value="1"/>
</dbReference>
<feature type="domain" description="Mandelate racemase/muconate lactonizing enzyme C-terminal" evidence="7">
    <location>
        <begin position="143"/>
        <end position="234"/>
    </location>
</feature>
<evidence type="ECO:0000256" key="6">
    <source>
        <dbReference type="NCBIfam" id="TIGR01928"/>
    </source>
</evidence>
<dbReference type="InterPro" id="IPR036849">
    <property type="entry name" value="Enolase-like_C_sf"/>
</dbReference>
<evidence type="ECO:0000256" key="3">
    <source>
        <dbReference type="ARBA" id="ARBA00022842"/>
    </source>
</evidence>
<proteinExistence type="predicted"/>
<dbReference type="GO" id="GO:0016854">
    <property type="term" value="F:racemase and epimerase activity"/>
    <property type="evidence" value="ECO:0007669"/>
    <property type="project" value="UniProtKB-ARBA"/>
</dbReference>
<keyword evidence="2" id="KW-0479">Metal-binding</keyword>